<sequence length="60" mass="6033">VVAHAAPAVVSVSGPSVHKTVQATNIVHRAPSVHTEVHAAPVAAYAAPVAVHSAHLVHAH</sequence>
<comment type="caution">
    <text evidence="1">The sequence shown here is derived from an EMBL/GenBank/DDBJ whole genome shotgun (WGS) entry which is preliminary data.</text>
</comment>
<accession>A0A834HN88</accession>
<keyword evidence="2" id="KW-1185">Reference proteome</keyword>
<dbReference type="AlphaFoldDB" id="A0A834HN88"/>
<reference evidence="1" key="1">
    <citation type="submission" date="2020-08" db="EMBL/GenBank/DDBJ databases">
        <title>Genome sequencing and assembly of the red palm weevil Rhynchophorus ferrugineus.</title>
        <authorList>
            <person name="Dias G.B."/>
            <person name="Bergman C.M."/>
            <person name="Manee M."/>
        </authorList>
    </citation>
    <scope>NUCLEOTIDE SEQUENCE</scope>
    <source>
        <strain evidence="1">AA-2017</strain>
        <tissue evidence="1">Whole larva</tissue>
    </source>
</reference>
<gene>
    <name evidence="1" type="ORF">GWI33_022005</name>
</gene>
<dbReference type="Proteomes" id="UP000625711">
    <property type="component" value="Unassembled WGS sequence"/>
</dbReference>
<protein>
    <submittedName>
        <fullName evidence="1">Uncharacterized protein</fullName>
    </submittedName>
</protein>
<organism evidence="1 2">
    <name type="scientific">Rhynchophorus ferrugineus</name>
    <name type="common">Red palm weevil</name>
    <name type="synonym">Curculio ferrugineus</name>
    <dbReference type="NCBI Taxonomy" id="354439"/>
    <lineage>
        <taxon>Eukaryota</taxon>
        <taxon>Metazoa</taxon>
        <taxon>Ecdysozoa</taxon>
        <taxon>Arthropoda</taxon>
        <taxon>Hexapoda</taxon>
        <taxon>Insecta</taxon>
        <taxon>Pterygota</taxon>
        <taxon>Neoptera</taxon>
        <taxon>Endopterygota</taxon>
        <taxon>Coleoptera</taxon>
        <taxon>Polyphaga</taxon>
        <taxon>Cucujiformia</taxon>
        <taxon>Curculionidae</taxon>
        <taxon>Dryophthorinae</taxon>
        <taxon>Rhynchophorus</taxon>
    </lineage>
</organism>
<feature type="non-terminal residue" evidence="1">
    <location>
        <position position="1"/>
    </location>
</feature>
<proteinExistence type="predicted"/>
<name>A0A834HN88_RHYFE</name>
<evidence type="ECO:0000313" key="1">
    <source>
        <dbReference type="EMBL" id="KAF7264879.1"/>
    </source>
</evidence>
<dbReference type="EMBL" id="JAACXV010015669">
    <property type="protein sequence ID" value="KAF7264879.1"/>
    <property type="molecule type" value="Genomic_DNA"/>
</dbReference>
<evidence type="ECO:0000313" key="2">
    <source>
        <dbReference type="Proteomes" id="UP000625711"/>
    </source>
</evidence>